<dbReference type="RefSeq" id="WP_237853724.1">
    <property type="nucleotide sequence ID" value="NZ_JAKLWS010000010.1"/>
</dbReference>
<dbReference type="PIRSF" id="PIRSF016919">
    <property type="entry name" value="HupE_UreJ"/>
    <property type="match status" value="1"/>
</dbReference>
<dbReference type="Pfam" id="PF04955">
    <property type="entry name" value="HupE_UreJ"/>
    <property type="match status" value="1"/>
</dbReference>
<name>A0ABS9KD96_9BACT</name>
<dbReference type="EMBL" id="JAKLWS010000010">
    <property type="protein sequence ID" value="MCG2588788.1"/>
    <property type="molecule type" value="Genomic_DNA"/>
</dbReference>
<dbReference type="Proteomes" id="UP001165366">
    <property type="component" value="Unassembled WGS sequence"/>
</dbReference>
<keyword evidence="3" id="KW-1185">Reference proteome</keyword>
<feature type="transmembrane region" description="Helical" evidence="1">
    <location>
        <begin position="66"/>
        <end position="91"/>
    </location>
</feature>
<gene>
    <name evidence="2" type="ORF">L6773_09440</name>
</gene>
<keyword evidence="1" id="KW-0472">Membrane</keyword>
<evidence type="ECO:0000313" key="2">
    <source>
        <dbReference type="EMBL" id="MCG2588788.1"/>
    </source>
</evidence>
<feature type="transmembrane region" description="Helical" evidence="1">
    <location>
        <begin position="35"/>
        <end position="59"/>
    </location>
</feature>
<feature type="transmembrane region" description="Helical" evidence="1">
    <location>
        <begin position="178"/>
        <end position="195"/>
    </location>
</feature>
<proteinExistence type="predicted"/>
<accession>A0ABS9KD96</accession>
<evidence type="ECO:0000256" key="1">
    <source>
        <dbReference type="SAM" id="Phobius"/>
    </source>
</evidence>
<comment type="caution">
    <text evidence="2">The sequence shown here is derived from an EMBL/GenBank/DDBJ whole genome shotgun (WGS) entry which is preliminary data.</text>
</comment>
<evidence type="ECO:0000313" key="3">
    <source>
        <dbReference type="Proteomes" id="UP001165366"/>
    </source>
</evidence>
<protein>
    <submittedName>
        <fullName evidence="2">HupE/UreJ family protein</fullName>
    </submittedName>
</protein>
<sequence>MKYRIKKSSLFLFSILMLIPSLLLAHTGAGFTSGFLVGLGHPFGGLDHLLAMLAVGIWASQMSDRAVWAVPLTFVGVMLFAAALGIAGIAVPFVEQGILISVLLFGILIAVAARFPLGTSAVIVGLFAIFHGHAHGEEIPAAITGLSYALGFGLATIILHGVGIGFGILFTNSERVPVVRYAGVAITLLGIYLLVP</sequence>
<keyword evidence="1" id="KW-0812">Transmembrane</keyword>
<dbReference type="InterPro" id="IPR007038">
    <property type="entry name" value="HupE_UreJ"/>
</dbReference>
<keyword evidence="1" id="KW-1133">Transmembrane helix</keyword>
<feature type="transmembrane region" description="Helical" evidence="1">
    <location>
        <begin position="97"/>
        <end position="130"/>
    </location>
</feature>
<organism evidence="2 3">
    <name type="scientific">Rhodohalobacter sulfatireducens</name>
    <dbReference type="NCBI Taxonomy" id="2911366"/>
    <lineage>
        <taxon>Bacteria</taxon>
        <taxon>Pseudomonadati</taxon>
        <taxon>Balneolota</taxon>
        <taxon>Balneolia</taxon>
        <taxon>Balneolales</taxon>
        <taxon>Balneolaceae</taxon>
        <taxon>Rhodohalobacter</taxon>
    </lineage>
</organism>
<reference evidence="2" key="1">
    <citation type="submission" date="2022-01" db="EMBL/GenBank/DDBJ databases">
        <authorList>
            <person name="Wang Y."/>
        </authorList>
    </citation>
    <scope>NUCLEOTIDE SEQUENCE</scope>
    <source>
        <strain evidence="2">WB101</strain>
    </source>
</reference>
<feature type="transmembrane region" description="Helical" evidence="1">
    <location>
        <begin position="142"/>
        <end position="166"/>
    </location>
</feature>
<reference evidence="2" key="2">
    <citation type="submission" date="2024-05" db="EMBL/GenBank/DDBJ databases">
        <title>Rhodohalobacter halophilus gen. nov., sp. nov., a moderately halophilic member of the family Balneolaceae.</title>
        <authorList>
            <person name="Xia J."/>
        </authorList>
    </citation>
    <scope>NUCLEOTIDE SEQUENCE</scope>
    <source>
        <strain evidence="2">WB101</strain>
    </source>
</reference>